<accession>A0A415G3J1</accession>
<organism evidence="1 2">
    <name type="scientific">Anaerobutyricum hallii</name>
    <dbReference type="NCBI Taxonomy" id="39488"/>
    <lineage>
        <taxon>Bacteria</taxon>
        <taxon>Bacillati</taxon>
        <taxon>Bacillota</taxon>
        <taxon>Clostridia</taxon>
        <taxon>Lachnospirales</taxon>
        <taxon>Lachnospiraceae</taxon>
        <taxon>Anaerobutyricum</taxon>
    </lineage>
</organism>
<sequence>MSTRGRIAIKENGKYTYIYNHCDSYIDGLGIILYKFYKDVNKVKGLISLGNTANVGSTVEEGGSKTYREHMSKPLEQRGTVAAFRDINRWEDCNEITKWEEEKPVETDLLSEVLGEDFIYIFDVEDNRWYFAYWNDEYKLRDLEKTLHSKELLENLFSEMYVERYLPEFYNKCLNA</sequence>
<evidence type="ECO:0000313" key="1">
    <source>
        <dbReference type="EMBL" id="RHK33585.1"/>
    </source>
</evidence>
<comment type="caution">
    <text evidence="1">The sequence shown here is derived from an EMBL/GenBank/DDBJ whole genome shotgun (WGS) entry which is preliminary data.</text>
</comment>
<dbReference type="AlphaFoldDB" id="A0A415G3J1"/>
<name>A0A415G3J1_9FIRM</name>
<reference evidence="1 2" key="1">
    <citation type="submission" date="2018-08" db="EMBL/GenBank/DDBJ databases">
        <title>A genome reference for cultivated species of the human gut microbiota.</title>
        <authorList>
            <person name="Zou Y."/>
            <person name="Xue W."/>
            <person name="Luo G."/>
        </authorList>
    </citation>
    <scope>NUCLEOTIDE SEQUENCE [LARGE SCALE GENOMIC DNA]</scope>
    <source>
        <strain evidence="1 2">AF45-14BH</strain>
    </source>
</reference>
<dbReference type="RefSeq" id="WP_118315228.1">
    <property type="nucleotide sequence ID" value="NZ_QRNJ01000088.1"/>
</dbReference>
<evidence type="ECO:0000313" key="2">
    <source>
        <dbReference type="Proteomes" id="UP000283497"/>
    </source>
</evidence>
<dbReference type="EMBL" id="QRNJ01000088">
    <property type="protein sequence ID" value="RHK33585.1"/>
    <property type="molecule type" value="Genomic_DNA"/>
</dbReference>
<dbReference type="Proteomes" id="UP000283497">
    <property type="component" value="Unassembled WGS sequence"/>
</dbReference>
<gene>
    <name evidence="1" type="ORF">DW068_15385</name>
</gene>
<proteinExistence type="predicted"/>
<protein>
    <submittedName>
        <fullName evidence="1">Uncharacterized protein</fullName>
    </submittedName>
</protein>